<name>A0A183UW49_TOXCA</name>
<keyword evidence="1" id="KW-1133">Transmembrane helix</keyword>
<reference evidence="2 3" key="2">
    <citation type="submission" date="2018-11" db="EMBL/GenBank/DDBJ databases">
        <authorList>
            <consortium name="Pathogen Informatics"/>
        </authorList>
    </citation>
    <scope>NUCLEOTIDE SEQUENCE [LARGE SCALE GENOMIC DNA]</scope>
</reference>
<keyword evidence="1" id="KW-0812">Transmembrane</keyword>
<feature type="transmembrane region" description="Helical" evidence="1">
    <location>
        <begin position="23"/>
        <end position="43"/>
    </location>
</feature>
<evidence type="ECO:0000313" key="4">
    <source>
        <dbReference type="WBParaSite" id="TCNE_0001271901-mRNA-1"/>
    </source>
</evidence>
<gene>
    <name evidence="2" type="ORF">TCNE_LOCUS12719</name>
</gene>
<reference evidence="4" key="1">
    <citation type="submission" date="2016-06" db="UniProtKB">
        <authorList>
            <consortium name="WormBaseParasite"/>
        </authorList>
    </citation>
    <scope>IDENTIFICATION</scope>
</reference>
<dbReference type="AlphaFoldDB" id="A0A183UW49"/>
<evidence type="ECO:0000313" key="3">
    <source>
        <dbReference type="Proteomes" id="UP000050794"/>
    </source>
</evidence>
<evidence type="ECO:0000313" key="2">
    <source>
        <dbReference type="EMBL" id="VDM44040.1"/>
    </source>
</evidence>
<organism evidence="3 4">
    <name type="scientific">Toxocara canis</name>
    <name type="common">Canine roundworm</name>
    <dbReference type="NCBI Taxonomy" id="6265"/>
    <lineage>
        <taxon>Eukaryota</taxon>
        <taxon>Metazoa</taxon>
        <taxon>Ecdysozoa</taxon>
        <taxon>Nematoda</taxon>
        <taxon>Chromadorea</taxon>
        <taxon>Rhabditida</taxon>
        <taxon>Spirurina</taxon>
        <taxon>Ascaridomorpha</taxon>
        <taxon>Ascaridoidea</taxon>
        <taxon>Toxocaridae</taxon>
        <taxon>Toxocara</taxon>
    </lineage>
</organism>
<dbReference type="WBParaSite" id="TCNE_0001271901-mRNA-1">
    <property type="protein sequence ID" value="TCNE_0001271901-mRNA-1"/>
    <property type="gene ID" value="TCNE_0001271901"/>
</dbReference>
<keyword evidence="3" id="KW-1185">Reference proteome</keyword>
<dbReference type="EMBL" id="UYWY01021395">
    <property type="protein sequence ID" value="VDM44040.1"/>
    <property type="molecule type" value="Genomic_DNA"/>
</dbReference>
<sequence>MVLAGFFQFGNEVLVVVLANEEVLALLLDVTVPVAALASLVVIAVLVLEALIVMLVVVVVGVLVLALAVPVEINGCCDIVWVDERLMMVEVVVVAGVEIDVADDVSAETNGRSHSIY</sequence>
<dbReference type="Proteomes" id="UP000050794">
    <property type="component" value="Unassembled WGS sequence"/>
</dbReference>
<accession>A0A183UW49</accession>
<keyword evidence="1" id="KW-0472">Membrane</keyword>
<evidence type="ECO:0000256" key="1">
    <source>
        <dbReference type="SAM" id="Phobius"/>
    </source>
</evidence>
<proteinExistence type="predicted"/>
<protein>
    <submittedName>
        <fullName evidence="2 4">Uncharacterized protein</fullName>
    </submittedName>
</protein>
<feature type="transmembrane region" description="Helical" evidence="1">
    <location>
        <begin position="50"/>
        <end position="69"/>
    </location>
</feature>